<accession>A0ABQ4XSW1</accession>
<evidence type="ECO:0000313" key="1">
    <source>
        <dbReference type="EMBL" id="GJS68092.1"/>
    </source>
</evidence>
<dbReference type="Proteomes" id="UP001151760">
    <property type="component" value="Unassembled WGS sequence"/>
</dbReference>
<organism evidence="1 2">
    <name type="scientific">Tanacetum coccineum</name>
    <dbReference type="NCBI Taxonomy" id="301880"/>
    <lineage>
        <taxon>Eukaryota</taxon>
        <taxon>Viridiplantae</taxon>
        <taxon>Streptophyta</taxon>
        <taxon>Embryophyta</taxon>
        <taxon>Tracheophyta</taxon>
        <taxon>Spermatophyta</taxon>
        <taxon>Magnoliopsida</taxon>
        <taxon>eudicotyledons</taxon>
        <taxon>Gunneridae</taxon>
        <taxon>Pentapetalae</taxon>
        <taxon>asterids</taxon>
        <taxon>campanulids</taxon>
        <taxon>Asterales</taxon>
        <taxon>Asteraceae</taxon>
        <taxon>Asteroideae</taxon>
        <taxon>Anthemideae</taxon>
        <taxon>Anthemidinae</taxon>
        <taxon>Tanacetum</taxon>
    </lineage>
</organism>
<name>A0ABQ4XSW1_9ASTR</name>
<gene>
    <name evidence="1" type="ORF">Tco_0682657</name>
</gene>
<evidence type="ECO:0000313" key="2">
    <source>
        <dbReference type="Proteomes" id="UP001151760"/>
    </source>
</evidence>
<sequence>MARNSEWGRYGGEETASSPLHCTDPSKFNIITKWEYGWGRLKLVTSEEGWCWNLSDNLLREQPGDKCNSSFLVGERCNLDFAFSHSLTVVKIGYQALKHALMEIIKGGCLADHALIAGWMNHIAPLMLTILVMLPESVRFKWHFVTIRRMMNQGAQYAGDEFVTDWMGSDIKNWEFASGVAFGRMAISTRLPPPGHLCTMDDLGIAYTLDVG</sequence>
<dbReference type="SUPFAM" id="SSF56371">
    <property type="entry name" value="Ribosome inactivating proteins (RIP)"/>
    <property type="match status" value="1"/>
</dbReference>
<comment type="caution">
    <text evidence="1">The sequence shown here is derived from an EMBL/GenBank/DDBJ whole genome shotgun (WGS) entry which is preliminary data.</text>
</comment>
<keyword evidence="2" id="KW-1185">Reference proteome</keyword>
<proteinExistence type="predicted"/>
<dbReference type="EMBL" id="BQNB010009765">
    <property type="protein sequence ID" value="GJS68092.1"/>
    <property type="molecule type" value="Genomic_DNA"/>
</dbReference>
<protein>
    <submittedName>
        <fullName evidence="1">Chain A, active ribosome inactivating protein</fullName>
    </submittedName>
</protein>
<reference evidence="1" key="1">
    <citation type="journal article" date="2022" name="Int. J. Mol. Sci.">
        <title>Draft Genome of Tanacetum Coccineum: Genomic Comparison of Closely Related Tanacetum-Family Plants.</title>
        <authorList>
            <person name="Yamashiro T."/>
            <person name="Shiraishi A."/>
            <person name="Nakayama K."/>
            <person name="Satake H."/>
        </authorList>
    </citation>
    <scope>NUCLEOTIDE SEQUENCE</scope>
</reference>
<reference evidence="1" key="2">
    <citation type="submission" date="2022-01" db="EMBL/GenBank/DDBJ databases">
        <authorList>
            <person name="Yamashiro T."/>
            <person name="Shiraishi A."/>
            <person name="Satake H."/>
            <person name="Nakayama K."/>
        </authorList>
    </citation>
    <scope>NUCLEOTIDE SEQUENCE</scope>
</reference>
<dbReference type="InterPro" id="IPR036041">
    <property type="entry name" value="Ribosome-inact_prot_sf"/>
</dbReference>